<comment type="caution">
    <text evidence="1">The sequence shown here is derived from an EMBL/GenBank/DDBJ whole genome shotgun (WGS) entry which is preliminary data.</text>
</comment>
<organism evidence="1 2">
    <name type="scientific">Kickxella alabastrina</name>
    <dbReference type="NCBI Taxonomy" id="61397"/>
    <lineage>
        <taxon>Eukaryota</taxon>
        <taxon>Fungi</taxon>
        <taxon>Fungi incertae sedis</taxon>
        <taxon>Zoopagomycota</taxon>
        <taxon>Kickxellomycotina</taxon>
        <taxon>Kickxellomycetes</taxon>
        <taxon>Kickxellales</taxon>
        <taxon>Kickxellaceae</taxon>
        <taxon>Kickxella</taxon>
    </lineage>
</organism>
<accession>A0ACC1IWI6</accession>
<evidence type="ECO:0000313" key="2">
    <source>
        <dbReference type="Proteomes" id="UP001150581"/>
    </source>
</evidence>
<dbReference type="Proteomes" id="UP001150581">
    <property type="component" value="Unassembled WGS sequence"/>
</dbReference>
<keyword evidence="2" id="KW-1185">Reference proteome</keyword>
<evidence type="ECO:0000313" key="1">
    <source>
        <dbReference type="EMBL" id="KAJ1902155.1"/>
    </source>
</evidence>
<gene>
    <name evidence="1" type="primary">PUB1</name>
    <name evidence="1" type="ORF">LPJ66_000244</name>
</gene>
<dbReference type="EMBL" id="JANBPG010000005">
    <property type="protein sequence ID" value="KAJ1902155.1"/>
    <property type="molecule type" value="Genomic_DNA"/>
</dbReference>
<proteinExistence type="predicted"/>
<sequence>MMEGPAVSAQATNGMYVPNAQQHSPLNGSVGPMQYGATPVSQKSEDLETKSLYVGNLDPRITEPVLAEVFSAVRPVVAVKIIPDKRQVHGGLNYGFVEFGSHQDAEVALQNMNGRSVYEYEIRVNWAFTSNGGQLQEDTSSHCHIFVGDLSAEVNDQVLSKAFENYPSMSDARVMWDMTSGKSRGYGFVTFRDRNDADMAIAQMNGEWLGSRAIRVNWANQKASSKARQDMHQQSQSQSVAGTLSYEDVRDQTAHYNSTVYVGNLTNYTTQDQLQGLFQGYGYVVEFRMQSDRGFAFVKMDTHENAAMAITQLNGAMINGRPLKCSWGKDRVTDPKAAFGAIAAAAAANPAYTYPYAYGMAPQQYGVPQQAGINGQQQQQAQQQVGQQQQAGAQAWGPFGGYESYAYYGNPNYAQPGQMMPQQQQQQGVIGGSVVSGVMPGAGSSISQASPDSNHY</sequence>
<name>A0ACC1IWI6_9FUNG</name>
<protein>
    <submittedName>
        <fullName evidence="1">E3 ubiquitin-protein ligase pub1</fullName>
    </submittedName>
</protein>
<reference evidence="1" key="1">
    <citation type="submission" date="2022-07" db="EMBL/GenBank/DDBJ databases">
        <title>Phylogenomic reconstructions and comparative analyses of Kickxellomycotina fungi.</title>
        <authorList>
            <person name="Reynolds N.K."/>
            <person name="Stajich J.E."/>
            <person name="Barry K."/>
            <person name="Grigoriev I.V."/>
            <person name="Crous P."/>
            <person name="Smith M.E."/>
        </authorList>
    </citation>
    <scope>NUCLEOTIDE SEQUENCE</scope>
    <source>
        <strain evidence="1">Benny 63K</strain>
    </source>
</reference>